<proteinExistence type="predicted"/>
<dbReference type="Pfam" id="PF23982">
    <property type="entry name" value="XM1_gp53_minor_capsid"/>
    <property type="match status" value="1"/>
</dbReference>
<gene>
    <name evidence="1" type="ORF">SJ435_24875</name>
</gene>
<name>A0ABD5INB1_SERMA</name>
<reference evidence="1 2" key="1">
    <citation type="submission" date="2023-11" db="EMBL/GenBank/DDBJ databases">
        <title>Detection of rare carbapenemases in Enterobacterales - comparison of two colorimetric and two CIM-based carbapenemase assays.</title>
        <authorList>
            <person name="Schaffarczyk L."/>
            <person name="Noster J."/>
            <person name="Stelzer Y."/>
            <person name="Sattler J."/>
            <person name="Gatermann S."/>
            <person name="Hamprecht A."/>
        </authorList>
    </citation>
    <scope>NUCLEOTIDE SEQUENCE [LARGE SCALE GENOMIC DNA]</scope>
    <source>
        <strain evidence="1 2">CIM-Carb-136</strain>
    </source>
</reference>
<protein>
    <recommendedName>
        <fullName evidence="3">Bacteriophage protein</fullName>
    </recommendedName>
</protein>
<dbReference type="AlphaFoldDB" id="A0ABD5INB1"/>
<evidence type="ECO:0008006" key="3">
    <source>
        <dbReference type="Google" id="ProtNLM"/>
    </source>
</evidence>
<sequence length="163" mass="16847">MTAYTYRMPAGIAGAVSRPHHLTAEPVALNNAKAFGAYGLAGKDVGGYFVPLEAGDAVGVILGFYIRPYPTTSTPDLVRQVGTDKNLTGDRLRRGYMTVNVGVDASGITPRAPVNIRIANPSATSPLGAPVAAAVADETVVLPTAFFTGPGDAAGNVEIEYNI</sequence>
<evidence type="ECO:0000313" key="1">
    <source>
        <dbReference type="EMBL" id="MDX7085619.1"/>
    </source>
</evidence>
<dbReference type="Proteomes" id="UP001275057">
    <property type="component" value="Unassembled WGS sequence"/>
</dbReference>
<evidence type="ECO:0000313" key="2">
    <source>
        <dbReference type="Proteomes" id="UP001275057"/>
    </source>
</evidence>
<comment type="caution">
    <text evidence="1">The sequence shown here is derived from an EMBL/GenBank/DDBJ whole genome shotgun (WGS) entry which is preliminary data.</text>
</comment>
<accession>A0ABD5INB1</accession>
<dbReference type="InterPro" id="IPR056914">
    <property type="entry name" value="Gp53-like"/>
</dbReference>
<organism evidence="1 2">
    <name type="scientific">Serratia marcescens</name>
    <dbReference type="NCBI Taxonomy" id="615"/>
    <lineage>
        <taxon>Bacteria</taxon>
        <taxon>Pseudomonadati</taxon>
        <taxon>Pseudomonadota</taxon>
        <taxon>Gammaproteobacteria</taxon>
        <taxon>Enterobacterales</taxon>
        <taxon>Yersiniaceae</taxon>
        <taxon>Serratia</taxon>
    </lineage>
</organism>
<dbReference type="EMBL" id="JAXABG010000028">
    <property type="protein sequence ID" value="MDX7085619.1"/>
    <property type="molecule type" value="Genomic_DNA"/>
</dbReference>
<dbReference type="RefSeq" id="WP_060437628.1">
    <property type="nucleotide sequence ID" value="NZ_CAMKIS010000001.1"/>
</dbReference>